<comment type="caution">
    <text evidence="1">The sequence shown here is derived from an EMBL/GenBank/DDBJ whole genome shotgun (WGS) entry which is preliminary data.</text>
</comment>
<evidence type="ECO:0000313" key="2">
    <source>
        <dbReference type="Proteomes" id="UP001055811"/>
    </source>
</evidence>
<sequence>MSNSTILAFWTSTLCSLLSTFLDTADLFTILPLIISTNETETFSLLWILHNWSDEDCVKILKNCRKALPKETGKVVIVEIVQHLLEDDPFNYTRAAFDLVMFAHFPSGRERSENDWKKLLGECGFFRYNFIKMPALMSIIEAFP</sequence>
<organism evidence="1 2">
    <name type="scientific">Cichorium intybus</name>
    <name type="common">Chicory</name>
    <dbReference type="NCBI Taxonomy" id="13427"/>
    <lineage>
        <taxon>Eukaryota</taxon>
        <taxon>Viridiplantae</taxon>
        <taxon>Streptophyta</taxon>
        <taxon>Embryophyta</taxon>
        <taxon>Tracheophyta</taxon>
        <taxon>Spermatophyta</taxon>
        <taxon>Magnoliopsida</taxon>
        <taxon>eudicotyledons</taxon>
        <taxon>Gunneridae</taxon>
        <taxon>Pentapetalae</taxon>
        <taxon>asterids</taxon>
        <taxon>campanulids</taxon>
        <taxon>Asterales</taxon>
        <taxon>Asteraceae</taxon>
        <taxon>Cichorioideae</taxon>
        <taxon>Cichorieae</taxon>
        <taxon>Cichoriinae</taxon>
        <taxon>Cichorium</taxon>
    </lineage>
</organism>
<reference evidence="1 2" key="2">
    <citation type="journal article" date="2022" name="Mol. Ecol. Resour.">
        <title>The genomes of chicory, endive, great burdock and yacon provide insights into Asteraceae paleo-polyploidization history and plant inulin production.</title>
        <authorList>
            <person name="Fan W."/>
            <person name="Wang S."/>
            <person name="Wang H."/>
            <person name="Wang A."/>
            <person name="Jiang F."/>
            <person name="Liu H."/>
            <person name="Zhao H."/>
            <person name="Xu D."/>
            <person name="Zhang Y."/>
        </authorList>
    </citation>
    <scope>NUCLEOTIDE SEQUENCE [LARGE SCALE GENOMIC DNA]</scope>
    <source>
        <strain evidence="2">cv. Punajuju</strain>
        <tissue evidence="1">Leaves</tissue>
    </source>
</reference>
<protein>
    <submittedName>
        <fullName evidence="1">Uncharacterized protein</fullName>
    </submittedName>
</protein>
<reference evidence="2" key="1">
    <citation type="journal article" date="2022" name="Mol. Ecol. Resour.">
        <title>The genomes of chicory, endive, great burdock and yacon provide insights into Asteraceae palaeo-polyploidization history and plant inulin production.</title>
        <authorList>
            <person name="Fan W."/>
            <person name="Wang S."/>
            <person name="Wang H."/>
            <person name="Wang A."/>
            <person name="Jiang F."/>
            <person name="Liu H."/>
            <person name="Zhao H."/>
            <person name="Xu D."/>
            <person name="Zhang Y."/>
        </authorList>
    </citation>
    <scope>NUCLEOTIDE SEQUENCE [LARGE SCALE GENOMIC DNA]</scope>
    <source>
        <strain evidence="2">cv. Punajuju</strain>
    </source>
</reference>
<accession>A0ACB8YXL4</accession>
<keyword evidence="2" id="KW-1185">Reference proteome</keyword>
<evidence type="ECO:0000313" key="1">
    <source>
        <dbReference type="EMBL" id="KAI3690038.1"/>
    </source>
</evidence>
<gene>
    <name evidence="1" type="ORF">L2E82_48013</name>
</gene>
<dbReference type="EMBL" id="CM042017">
    <property type="protein sequence ID" value="KAI3690038.1"/>
    <property type="molecule type" value="Genomic_DNA"/>
</dbReference>
<name>A0ACB8YXL4_CICIN</name>
<proteinExistence type="predicted"/>
<dbReference type="Proteomes" id="UP001055811">
    <property type="component" value="Linkage Group LG09"/>
</dbReference>